<evidence type="ECO:0000313" key="1">
    <source>
        <dbReference type="EMBL" id="PKQ65373.1"/>
    </source>
</evidence>
<dbReference type="AlphaFoldDB" id="A0A2N3I545"/>
<keyword evidence="2" id="KW-1185">Reference proteome</keyword>
<sequence length="408" mass="45219">MKKLLYMASFFALVFTSCDPMEDAYKEVDEANADAVADAKFFSDKVLLETGYTLTDADYALSTNTNVSGHQNFSSTATVADNLPEVLTNMKVYGEAGAEYTVNYNYYRGGLSYIYDYLDYLEVLAAIDSYTLTTADYDGMGTAAGEPGKYNNFDATVKAENYLPDFLLGKYPSAADGDELAVTYKYYNGSSTSMVTEFWAFDGSVWTKSDKVAPAIPGDVMIYELTTEDYDAMGTGSNQPGKYNNFSSSIVPADYLPNFLSFKFPFALEGNKITPIYKYYAGDGVTETKAVEYTLTKGVWVAYQSTVEASSLVAYKDKTWLFVPPIKFVKSEKTPTVTFTLVYDDYAFVGNSQYGNFDEEEAVVLEKIAKIIKNNYEVAVGQVYSVTYKYYSAGVTDKTVILEAVEDI</sequence>
<reference evidence="1 2" key="1">
    <citation type="journal article" date="2017" name="Front. Microbiol.">
        <title>Labilibaculum manganireducens gen. nov., sp. nov. and Labilibaculum filiforme sp. nov., Novel Bacteroidetes Isolated from Subsurface Sediments of the Baltic Sea.</title>
        <authorList>
            <person name="Vandieken V."/>
            <person name="Marshall I.P."/>
            <person name="Niemann H."/>
            <person name="Engelen B."/>
            <person name="Cypionka H."/>
        </authorList>
    </citation>
    <scope>NUCLEOTIDE SEQUENCE [LARGE SCALE GENOMIC DNA]</scope>
    <source>
        <strain evidence="1 2">59.10-2M</strain>
    </source>
</reference>
<organism evidence="1 2">
    <name type="scientific">Labilibaculum manganireducens</name>
    <dbReference type="NCBI Taxonomy" id="1940525"/>
    <lineage>
        <taxon>Bacteria</taxon>
        <taxon>Pseudomonadati</taxon>
        <taxon>Bacteroidota</taxon>
        <taxon>Bacteroidia</taxon>
        <taxon>Marinilabiliales</taxon>
        <taxon>Marinifilaceae</taxon>
        <taxon>Labilibaculum</taxon>
    </lineage>
</organism>
<dbReference type="PROSITE" id="PS51257">
    <property type="entry name" value="PROKAR_LIPOPROTEIN"/>
    <property type="match status" value="1"/>
</dbReference>
<name>A0A2N3I545_9BACT</name>
<evidence type="ECO:0008006" key="3">
    <source>
        <dbReference type="Google" id="ProtNLM"/>
    </source>
</evidence>
<protein>
    <recommendedName>
        <fullName evidence="3">DUF5017 domain-containing protein</fullName>
    </recommendedName>
</protein>
<gene>
    <name evidence="1" type="ORF">BZG01_13030</name>
</gene>
<comment type="caution">
    <text evidence="1">The sequence shown here is derived from an EMBL/GenBank/DDBJ whole genome shotgun (WGS) entry which is preliminary data.</text>
</comment>
<proteinExistence type="predicted"/>
<evidence type="ECO:0000313" key="2">
    <source>
        <dbReference type="Proteomes" id="UP000233618"/>
    </source>
</evidence>
<dbReference type="RefSeq" id="WP_101310284.1">
    <property type="nucleotide sequence ID" value="NZ_MVDE01000019.1"/>
</dbReference>
<dbReference type="EMBL" id="MVDE01000019">
    <property type="protein sequence ID" value="PKQ65373.1"/>
    <property type="molecule type" value="Genomic_DNA"/>
</dbReference>
<accession>A0A2N3I545</accession>
<dbReference type="Proteomes" id="UP000233618">
    <property type="component" value="Unassembled WGS sequence"/>
</dbReference>